<comment type="caution">
    <text evidence="6">The sequence shown here is derived from an EMBL/GenBank/DDBJ whole genome shotgun (WGS) entry which is preliminary data.</text>
</comment>
<dbReference type="InterPro" id="IPR034015">
    <property type="entry name" value="M1_LTA4H"/>
</dbReference>
<feature type="compositionally biased region" description="Basic and acidic residues" evidence="3">
    <location>
        <begin position="611"/>
        <end position="625"/>
    </location>
</feature>
<evidence type="ECO:0000256" key="2">
    <source>
        <dbReference type="PIRSR" id="PIRSR634015-3"/>
    </source>
</evidence>
<feature type="signal peptide" evidence="4">
    <location>
        <begin position="1"/>
        <end position="18"/>
    </location>
</feature>
<feature type="binding site" evidence="2">
    <location>
        <position position="386"/>
    </location>
    <ligand>
        <name>Zn(2+)</name>
        <dbReference type="ChEBI" id="CHEBI:29105"/>
        <note>catalytic</note>
    </ligand>
</feature>
<comment type="cofactor">
    <cofactor evidence="2">
        <name>Zn(2+)</name>
        <dbReference type="ChEBI" id="CHEBI:29105"/>
    </cofactor>
    <text evidence="2">Binds 1 zinc ion per subunit.</text>
</comment>
<gene>
    <name evidence="6" type="ORF">FGM01_05795</name>
</gene>
<sequence>MKKIFFSLLLITTGFIQAQNNTSYWQQHVDYAMEVDMNVENFKYTGTQELVYTNNSPDTLNRVFYHLFFNAFQPDSEMNARLESVPDPDGRMTMNKGTKENPEIVSRITGLSPAQQGYLKVNSLTQNGENLTYEVAGTVLEVELAQPILPGEKTTFNMTFEGQVPEQIRRSGRNNTEGVALSMSQWYPKLAEYDFQGWHADPYIAREFHGVWGDFDVKLTIDKDYTVASTGYLQNPQEIGHGYQKEGTRVKIKGDKLTWHFVAPQVHDFTWAADPEYIHDKLTAEDGTVLHFFYKDNKDIKENWKNLQPKTAELLAYFNEHIGPYPWDQYSVVQGGDGGMEYAMLTLITGERSFGSLVGVTAHEMAHAWFQHLLATNESIHEWMDEGFTSYISSEAENIVLGTNAENPHKGSYRGYNYLAGSGKEQPQTTHADRYAMNALYGASAYSKGAVFLAQLGYIIGEENLAKTLKRYYDEWKFKHPTPNDFIRIAEKVSGAELDWYLQDWTQTTNTIDYAIDSVEGEEETTQVGLQRKALMPMPLDINVTYKDGTSETFYIPLQMMRWEKPAKEGSNRTVVKDWAWGFPEYELEIPVAKSKIESIEIDASQLMADIDRSNNKWRGSENPEQRSSSN</sequence>
<keyword evidence="7" id="KW-1185">Reference proteome</keyword>
<dbReference type="Proteomes" id="UP000315131">
    <property type="component" value="Unassembled WGS sequence"/>
</dbReference>
<feature type="domain" description="Peptidase M1 membrane alanine aminopeptidase" evidence="5">
    <location>
        <begin position="312"/>
        <end position="505"/>
    </location>
</feature>
<dbReference type="Pfam" id="PF01433">
    <property type="entry name" value="Peptidase_M1"/>
    <property type="match status" value="1"/>
</dbReference>
<evidence type="ECO:0000256" key="1">
    <source>
        <dbReference type="PIRSR" id="PIRSR634015-1"/>
    </source>
</evidence>
<keyword evidence="2" id="KW-0862">Zinc</keyword>
<dbReference type="PANTHER" id="PTHR45726:SF3">
    <property type="entry name" value="LEUKOTRIENE A-4 HYDROLASE"/>
    <property type="match status" value="1"/>
</dbReference>
<feature type="binding site" evidence="2">
    <location>
        <position position="367"/>
    </location>
    <ligand>
        <name>Zn(2+)</name>
        <dbReference type="ChEBI" id="CHEBI:29105"/>
        <note>catalytic</note>
    </ligand>
</feature>
<proteinExistence type="predicted"/>
<dbReference type="OrthoDB" id="9814383at2"/>
<accession>A0A550I8W9</accession>
<dbReference type="SUPFAM" id="SSF55486">
    <property type="entry name" value="Metalloproteases ('zincins'), catalytic domain"/>
    <property type="match status" value="1"/>
</dbReference>
<dbReference type="AlphaFoldDB" id="A0A550I8W9"/>
<dbReference type="RefSeq" id="WP_143410173.1">
    <property type="nucleotide sequence ID" value="NZ_VHSF01000001.1"/>
</dbReference>
<keyword evidence="4" id="KW-0732">Signal</keyword>
<feature type="active site" description="Proton donor" evidence="1">
    <location>
        <position position="446"/>
    </location>
</feature>
<dbReference type="InterPro" id="IPR027268">
    <property type="entry name" value="Peptidase_M4/M1_CTD_sf"/>
</dbReference>
<dbReference type="GO" id="GO:0008237">
    <property type="term" value="F:metallopeptidase activity"/>
    <property type="evidence" value="ECO:0007669"/>
    <property type="project" value="InterPro"/>
</dbReference>
<dbReference type="Gene3D" id="1.10.390.10">
    <property type="entry name" value="Neutral Protease Domain 2"/>
    <property type="match status" value="1"/>
</dbReference>
<evidence type="ECO:0000256" key="4">
    <source>
        <dbReference type="SAM" id="SignalP"/>
    </source>
</evidence>
<evidence type="ECO:0000313" key="7">
    <source>
        <dbReference type="Proteomes" id="UP000315131"/>
    </source>
</evidence>
<feature type="active site" description="Proton acceptor" evidence="1">
    <location>
        <position position="364"/>
    </location>
</feature>
<name>A0A550I8W9_9FLAO</name>
<feature type="binding site" evidence="2">
    <location>
        <position position="363"/>
    </location>
    <ligand>
        <name>Zn(2+)</name>
        <dbReference type="ChEBI" id="CHEBI:29105"/>
        <note>catalytic</note>
    </ligand>
</feature>
<dbReference type="CDD" id="cd09604">
    <property type="entry name" value="M1_APN_like"/>
    <property type="match status" value="1"/>
</dbReference>
<organism evidence="6 7">
    <name type="scientific">Christiangramia sabulilitoris</name>
    <dbReference type="NCBI Taxonomy" id="2583991"/>
    <lineage>
        <taxon>Bacteria</taxon>
        <taxon>Pseudomonadati</taxon>
        <taxon>Bacteroidota</taxon>
        <taxon>Flavobacteriia</taxon>
        <taxon>Flavobacteriales</taxon>
        <taxon>Flavobacteriaceae</taxon>
        <taxon>Christiangramia</taxon>
    </lineage>
</organism>
<protein>
    <submittedName>
        <fullName evidence="6">M1 family metallopeptidase</fullName>
    </submittedName>
</protein>
<evidence type="ECO:0000259" key="5">
    <source>
        <dbReference type="Pfam" id="PF01433"/>
    </source>
</evidence>
<evidence type="ECO:0000313" key="6">
    <source>
        <dbReference type="EMBL" id="TRO67396.1"/>
    </source>
</evidence>
<evidence type="ECO:0000256" key="3">
    <source>
        <dbReference type="SAM" id="MobiDB-lite"/>
    </source>
</evidence>
<keyword evidence="2" id="KW-0479">Metal-binding</keyword>
<dbReference type="EMBL" id="VHSF01000001">
    <property type="protein sequence ID" value="TRO67396.1"/>
    <property type="molecule type" value="Genomic_DNA"/>
</dbReference>
<feature type="region of interest" description="Disordered" evidence="3">
    <location>
        <begin position="611"/>
        <end position="631"/>
    </location>
</feature>
<dbReference type="GO" id="GO:0008270">
    <property type="term" value="F:zinc ion binding"/>
    <property type="evidence" value="ECO:0007669"/>
    <property type="project" value="InterPro"/>
</dbReference>
<dbReference type="PANTHER" id="PTHR45726">
    <property type="entry name" value="LEUKOTRIENE A-4 HYDROLASE"/>
    <property type="match status" value="1"/>
</dbReference>
<dbReference type="InterPro" id="IPR014782">
    <property type="entry name" value="Peptidase_M1_dom"/>
</dbReference>
<reference evidence="6 7" key="1">
    <citation type="submission" date="2019-06" db="EMBL/GenBank/DDBJ databases">
        <title>Gramella sabulilitoris sp. nov., isolated from a marine sand.</title>
        <authorList>
            <person name="Yoon J.-H."/>
        </authorList>
    </citation>
    <scope>NUCLEOTIDE SEQUENCE [LARGE SCALE GENOMIC DNA]</scope>
    <source>
        <strain evidence="6 7">HSMS-1</strain>
    </source>
</reference>
<feature type="chain" id="PRO_5022060209" evidence="4">
    <location>
        <begin position="19"/>
        <end position="631"/>
    </location>
</feature>